<evidence type="ECO:0000256" key="1">
    <source>
        <dbReference type="ARBA" id="ARBA00006328"/>
    </source>
</evidence>
<reference evidence="4" key="1">
    <citation type="submission" date="2022-12" db="EMBL/GenBank/DDBJ databases">
        <authorList>
            <person name="Petersen C."/>
        </authorList>
    </citation>
    <scope>NUCLEOTIDE SEQUENCE</scope>
    <source>
        <strain evidence="4">IBT 16125</strain>
    </source>
</reference>
<comment type="caution">
    <text evidence="4">The sequence shown here is derived from an EMBL/GenBank/DDBJ whole genome shotgun (WGS) entry which is preliminary data.</text>
</comment>
<comment type="similarity">
    <text evidence="1">Belongs to the NmrA-type oxidoreductase family.</text>
</comment>
<evidence type="ECO:0000259" key="3">
    <source>
        <dbReference type="Pfam" id="PF05368"/>
    </source>
</evidence>
<dbReference type="PANTHER" id="PTHR42748">
    <property type="entry name" value="NITROGEN METABOLITE REPRESSION PROTEIN NMRA FAMILY MEMBER"/>
    <property type="match status" value="1"/>
</dbReference>
<accession>A0AAD6G691</accession>
<dbReference type="InterPro" id="IPR051164">
    <property type="entry name" value="NmrA-like_oxidored"/>
</dbReference>
<keyword evidence="2" id="KW-0521">NADP</keyword>
<dbReference type="Gene3D" id="3.90.25.10">
    <property type="entry name" value="UDP-galactose 4-epimerase, domain 1"/>
    <property type="match status" value="1"/>
</dbReference>
<dbReference type="Pfam" id="PF05368">
    <property type="entry name" value="NmrA"/>
    <property type="match status" value="1"/>
</dbReference>
<dbReference type="RefSeq" id="XP_056769009.1">
    <property type="nucleotide sequence ID" value="XM_056904902.1"/>
</dbReference>
<protein>
    <submittedName>
        <fullName evidence="4">NmrA-like family-domain-containing protein</fullName>
    </submittedName>
</protein>
<dbReference type="GeneID" id="81595145"/>
<proteinExistence type="inferred from homology"/>
<dbReference type="InterPro" id="IPR036291">
    <property type="entry name" value="NAD(P)-bd_dom_sf"/>
</dbReference>
<dbReference type="SUPFAM" id="SSF51735">
    <property type="entry name" value="NAD(P)-binding Rossmann-fold domains"/>
    <property type="match status" value="1"/>
</dbReference>
<evidence type="ECO:0000256" key="2">
    <source>
        <dbReference type="ARBA" id="ARBA00022857"/>
    </source>
</evidence>
<sequence length="312" mass="34741">MSKIFTVFGATGQQGGALINFILQHETFSKEFRLRGVTRDASKAEAVKLKERGVQLIEADMNDPPSLRPAVDGAYAVFAMTNYWDKASAEAEITQGKAIADASRAAGVSLIIWSSLPNVTQMSNGELTTVHHFDSKAEVEDYIRSLNFPSSVFYLPGWFMQNVWHGFVPKPKMISVDTVLFPFAWPPDLRLPLIDVSDTGKYLAPALRDPAKYDGARLVSATAHYSAQEIVDTWSRASGKNMRLATGNEAEQFITHPMQREVLRPGPLFVKYGYFGPSGPQDLDWTISQLEPADTLTTWEDFLVQNGPWDFE</sequence>
<dbReference type="GO" id="GO:0005634">
    <property type="term" value="C:nucleus"/>
    <property type="evidence" value="ECO:0007669"/>
    <property type="project" value="TreeGrafter"/>
</dbReference>
<dbReference type="Gene3D" id="3.40.50.720">
    <property type="entry name" value="NAD(P)-binding Rossmann-like Domain"/>
    <property type="match status" value="1"/>
</dbReference>
<gene>
    <name evidence="4" type="ORF">N7458_001519</name>
</gene>
<name>A0AAD6G691_9EURO</name>
<dbReference type="CDD" id="cd05251">
    <property type="entry name" value="NmrA_like_SDR_a"/>
    <property type="match status" value="1"/>
</dbReference>
<dbReference type="InterPro" id="IPR008030">
    <property type="entry name" value="NmrA-like"/>
</dbReference>
<dbReference type="PANTHER" id="PTHR42748:SF31">
    <property type="entry name" value="NMRA-LIKE DOMAIN-CONTAINING PROTEIN-RELATED"/>
    <property type="match status" value="1"/>
</dbReference>
<feature type="domain" description="NmrA-like" evidence="3">
    <location>
        <begin position="2"/>
        <end position="303"/>
    </location>
</feature>
<reference evidence="4" key="2">
    <citation type="journal article" date="2023" name="IMA Fungus">
        <title>Comparative genomic study of the Penicillium genus elucidates a diverse pangenome and 15 lateral gene transfer events.</title>
        <authorList>
            <person name="Petersen C."/>
            <person name="Sorensen T."/>
            <person name="Nielsen M.R."/>
            <person name="Sondergaard T.E."/>
            <person name="Sorensen J.L."/>
            <person name="Fitzpatrick D.A."/>
            <person name="Frisvad J.C."/>
            <person name="Nielsen K.L."/>
        </authorList>
    </citation>
    <scope>NUCLEOTIDE SEQUENCE</scope>
    <source>
        <strain evidence="4">IBT 16125</strain>
    </source>
</reference>
<dbReference type="EMBL" id="JAPVEA010000002">
    <property type="protein sequence ID" value="KAJ5459967.1"/>
    <property type="molecule type" value="Genomic_DNA"/>
</dbReference>
<evidence type="ECO:0000313" key="5">
    <source>
        <dbReference type="Proteomes" id="UP001213681"/>
    </source>
</evidence>
<evidence type="ECO:0000313" key="4">
    <source>
        <dbReference type="EMBL" id="KAJ5459967.1"/>
    </source>
</evidence>
<dbReference type="AlphaFoldDB" id="A0AAD6G691"/>
<keyword evidence="5" id="KW-1185">Reference proteome</keyword>
<dbReference type="Proteomes" id="UP001213681">
    <property type="component" value="Unassembled WGS sequence"/>
</dbReference>
<organism evidence="4 5">
    <name type="scientific">Penicillium daleae</name>
    <dbReference type="NCBI Taxonomy" id="63821"/>
    <lineage>
        <taxon>Eukaryota</taxon>
        <taxon>Fungi</taxon>
        <taxon>Dikarya</taxon>
        <taxon>Ascomycota</taxon>
        <taxon>Pezizomycotina</taxon>
        <taxon>Eurotiomycetes</taxon>
        <taxon>Eurotiomycetidae</taxon>
        <taxon>Eurotiales</taxon>
        <taxon>Aspergillaceae</taxon>
        <taxon>Penicillium</taxon>
    </lineage>
</organism>